<proteinExistence type="inferred from homology"/>
<dbReference type="InterPro" id="IPR038087">
    <property type="entry name" value="RNAP_delta_N_dom_sf"/>
</dbReference>
<dbReference type="KEGG" id="fcz:IMF26_07330"/>
<protein>
    <recommendedName>
        <fullName evidence="6">RNAP delta factor</fullName>
    </recommendedName>
</protein>
<keyword evidence="4 8" id="KW-0548">Nucleotidyltransferase</keyword>
<dbReference type="InterPro" id="IPR029757">
    <property type="entry name" value="RpoE"/>
</dbReference>
<keyword evidence="2 8" id="KW-0240">DNA-directed RNA polymerase</keyword>
<dbReference type="InterPro" id="IPR007759">
    <property type="entry name" value="Asxl_HARE-HTH"/>
</dbReference>
<dbReference type="EMBL" id="CP062796">
    <property type="protein sequence ID" value="QUL97888.1"/>
    <property type="molecule type" value="Genomic_DNA"/>
</dbReference>
<dbReference type="GO" id="GO:0006355">
    <property type="term" value="P:regulation of DNA-templated transcription"/>
    <property type="evidence" value="ECO:0007669"/>
    <property type="project" value="InterPro"/>
</dbReference>
<dbReference type="GO" id="GO:0016779">
    <property type="term" value="F:nucleotidyltransferase activity"/>
    <property type="evidence" value="ECO:0007669"/>
    <property type="project" value="UniProtKB-KW"/>
</dbReference>
<organism evidence="8">
    <name type="scientific">Candidatus Fermentithermobacillus carboniphilus</name>
    <dbReference type="NCBI Taxonomy" id="3085328"/>
    <lineage>
        <taxon>Bacteria</taxon>
        <taxon>Bacillati</taxon>
        <taxon>Bacillota</taxon>
        <taxon>Candidatus Fermentithermobacillia</taxon>
        <taxon>Candidatus Fermentithermobacillales</taxon>
        <taxon>Candidatus Fermentithermobacillaceae</taxon>
        <taxon>Candidatus Fermentithermobacillus</taxon>
    </lineage>
</organism>
<dbReference type="GO" id="GO:0006351">
    <property type="term" value="P:DNA-templated transcription"/>
    <property type="evidence" value="ECO:0007669"/>
    <property type="project" value="InterPro"/>
</dbReference>
<evidence type="ECO:0000259" key="7">
    <source>
        <dbReference type="PROSITE" id="PS51913"/>
    </source>
</evidence>
<dbReference type="AlphaFoldDB" id="A0AAT9LBG8"/>
<reference evidence="8" key="2">
    <citation type="journal article" date="2023" name="Biology">
        <title>Prokaryotic Life Associated with Coal-Fire Gas Vents Revealed by Metagenomics.</title>
        <authorList>
            <person name="Kadnikov V.V."/>
            <person name="Mardanov A.V."/>
            <person name="Beletsky A.V."/>
            <person name="Karnachuk O.V."/>
            <person name="Ravin N.V."/>
        </authorList>
    </citation>
    <scope>NUCLEOTIDE SEQUENCE</scope>
    <source>
        <strain evidence="8">Bu02</strain>
    </source>
</reference>
<comment type="similarity">
    <text evidence="1">Belongs to the RpoE family.</text>
</comment>
<gene>
    <name evidence="8" type="primary">rpoE</name>
    <name evidence="8" type="ORF">IMF26_07330</name>
</gene>
<dbReference type="NCBIfam" id="TIGR04567">
    <property type="entry name" value="RNAP_delt_lowGC"/>
    <property type="match status" value="1"/>
</dbReference>
<evidence type="ECO:0000256" key="4">
    <source>
        <dbReference type="ARBA" id="ARBA00022695"/>
    </source>
</evidence>
<accession>A0AAT9LBG8</accession>
<name>A0AAT9LBG8_9FIRM</name>
<evidence type="ECO:0000256" key="5">
    <source>
        <dbReference type="ARBA" id="ARBA00023163"/>
    </source>
</evidence>
<sequence length="138" mass="15718">MADAVQFQNLRPDLSVTDMAYQILKERREPMRYRDLVETVLAARGVRSGQDLPKLMAKIHTEISLDNRFLSQGGGLCGLREWSVKPPAYKVLEVSSGDRPKPGERLRKELVTIDEDYQYEEELIDEEPIGEPEDPEGS</sequence>
<keyword evidence="5" id="KW-0804">Transcription</keyword>
<evidence type="ECO:0000313" key="8">
    <source>
        <dbReference type="EMBL" id="QUL97888.1"/>
    </source>
</evidence>
<dbReference type="Pfam" id="PF05066">
    <property type="entry name" value="HARE-HTH"/>
    <property type="match status" value="1"/>
</dbReference>
<dbReference type="PROSITE" id="PS51913">
    <property type="entry name" value="HTH_HARE"/>
    <property type="match status" value="1"/>
</dbReference>
<reference evidence="8" key="1">
    <citation type="submission" date="2020-10" db="EMBL/GenBank/DDBJ databases">
        <authorList>
            <person name="Kadnikov V."/>
            <person name="Beletsky A.V."/>
            <person name="Mardanov A.V."/>
            <person name="Karnachuk O.V."/>
            <person name="Ravin N.V."/>
        </authorList>
    </citation>
    <scope>NUCLEOTIDE SEQUENCE</scope>
    <source>
        <strain evidence="8">Bu02</strain>
    </source>
</reference>
<evidence type="ECO:0000256" key="6">
    <source>
        <dbReference type="ARBA" id="ARBA00031937"/>
    </source>
</evidence>
<evidence type="ECO:0000256" key="3">
    <source>
        <dbReference type="ARBA" id="ARBA00022679"/>
    </source>
</evidence>
<feature type="domain" description="HTH HARE-type" evidence="7">
    <location>
        <begin position="14"/>
        <end position="82"/>
    </location>
</feature>
<evidence type="ECO:0000256" key="2">
    <source>
        <dbReference type="ARBA" id="ARBA00022478"/>
    </source>
</evidence>
<dbReference type="GO" id="GO:0000428">
    <property type="term" value="C:DNA-directed RNA polymerase complex"/>
    <property type="evidence" value="ECO:0007669"/>
    <property type="project" value="UniProtKB-KW"/>
</dbReference>
<dbReference type="Gene3D" id="1.10.10.1250">
    <property type="entry name" value="RNA polymerase, subunit delta, N-terminal domain"/>
    <property type="match status" value="1"/>
</dbReference>
<keyword evidence="3 8" id="KW-0808">Transferase</keyword>
<evidence type="ECO:0000256" key="1">
    <source>
        <dbReference type="ARBA" id="ARBA00009828"/>
    </source>
</evidence>